<dbReference type="NCBIfam" id="TIGR03266">
    <property type="entry name" value="methan_mark_1"/>
    <property type="match status" value="1"/>
</dbReference>
<evidence type="ECO:0000313" key="4">
    <source>
        <dbReference type="Proteomes" id="UP000618343"/>
    </source>
</evidence>
<dbReference type="PANTHER" id="PTHR37809:SF1">
    <property type="entry name" value="RIBOSOMAL PROTEIN S12 METHYLTHIOTRANSFERASE ACCESSORY FACTOR YCAO"/>
    <property type="match status" value="1"/>
</dbReference>
<dbReference type="Gene3D" id="3.30.1330.230">
    <property type="match status" value="1"/>
</dbReference>
<dbReference type="AlphaFoldDB" id="A0A832ZKB9"/>
<evidence type="ECO:0000313" key="2">
    <source>
        <dbReference type="EMBL" id="HIP84489.1"/>
    </source>
</evidence>
<dbReference type="Proteomes" id="UP000643554">
    <property type="component" value="Unassembled WGS sequence"/>
</dbReference>
<comment type="caution">
    <text evidence="3">The sequence shown here is derived from an EMBL/GenBank/DDBJ whole genome shotgun (WGS) entry which is preliminary data.</text>
</comment>
<reference evidence="3" key="1">
    <citation type="journal article" date="2020" name="ISME J.">
        <title>Gammaproteobacteria mediating utilization of methyl-, sulfur- and petroleum organic compounds in deep ocean hydrothermal plumes.</title>
        <authorList>
            <person name="Zhou Z."/>
            <person name="Liu Y."/>
            <person name="Pan J."/>
            <person name="Cron B.R."/>
            <person name="Toner B.M."/>
            <person name="Anantharaman K."/>
            <person name="Breier J.A."/>
            <person name="Dick G.J."/>
            <person name="Li M."/>
        </authorList>
    </citation>
    <scope>NUCLEOTIDE SEQUENCE</scope>
    <source>
        <strain evidence="2">SZUA-1453</strain>
        <strain evidence="3">SZUA-1471</strain>
    </source>
</reference>
<gene>
    <name evidence="2" type="ORF">EYH15_03265</name>
    <name evidence="3" type="ORF">EYH21_02025</name>
</gene>
<name>A0A832ZKB9_9EURY</name>
<dbReference type="InterPro" id="IPR017667">
    <property type="entry name" value="Methan_mark_1"/>
</dbReference>
<dbReference type="PANTHER" id="PTHR37809">
    <property type="entry name" value="RIBOSOMAL PROTEIN S12 METHYLTHIOTRANSFERASE ACCESSORY FACTOR YCAO"/>
    <property type="match status" value="1"/>
</dbReference>
<proteinExistence type="predicted"/>
<dbReference type="NCBIfam" id="TIGR00702">
    <property type="entry name" value="YcaO-type kinase domain"/>
    <property type="match status" value="1"/>
</dbReference>
<dbReference type="InterPro" id="IPR003776">
    <property type="entry name" value="YcaO-like_dom"/>
</dbReference>
<dbReference type="PROSITE" id="PS51664">
    <property type="entry name" value="YCAO"/>
    <property type="match status" value="1"/>
</dbReference>
<dbReference type="EMBL" id="DQUO01000021">
    <property type="protein sequence ID" value="HIP91062.1"/>
    <property type="molecule type" value="Genomic_DNA"/>
</dbReference>
<organism evidence="3 4">
    <name type="scientific">Methanothermococcus okinawensis</name>
    <dbReference type="NCBI Taxonomy" id="155863"/>
    <lineage>
        <taxon>Archaea</taxon>
        <taxon>Methanobacteriati</taxon>
        <taxon>Methanobacteriota</taxon>
        <taxon>Methanomada group</taxon>
        <taxon>Methanococci</taxon>
        <taxon>Methanococcales</taxon>
        <taxon>Methanococcaceae</taxon>
        <taxon>Methanothermococcus</taxon>
    </lineage>
</organism>
<accession>A0A832ZKB9</accession>
<sequence length="394" mass="45576">MDILYKLDNYRVCHPRETWDRIYPILSEIGVRGIERIDHLDRLGIPVYAVERIGEEGIVYHLGKGTTDIQAKVSGSMEAIERYSAELKEEDRKRLKEKPENPVDIRELVLPLDIYRYLGERKSIRGIQWIEGFDVINECTLEVPAEGVFHPYRGKLFRSNTNGIASGNNLYEAILHGALEVIERDAWSIAELSGNTYRRIEIEGAKNPLIHELLERFESANINVILKDLTSEVGIPTVGAVCDEEVWKDPALLCIGVGCHLHPEIAVIRALTEVAQSRSTQLHSRGKSSLRGDIVRRIGYERMKRIHRRWYEYREVIGIEDMENCARYNLRRDLKTVEEKLIEGGFDKLIYVDLKKGEVDTVRVIIPKMEVYSMDRDRISPWAKERIRKIRSIR</sequence>
<evidence type="ECO:0000259" key="1">
    <source>
        <dbReference type="PROSITE" id="PS51664"/>
    </source>
</evidence>
<dbReference type="Proteomes" id="UP000618343">
    <property type="component" value="Unassembled WGS sequence"/>
</dbReference>
<feature type="domain" description="YcaO" evidence="1">
    <location>
        <begin position="63"/>
        <end position="394"/>
    </location>
</feature>
<protein>
    <submittedName>
        <fullName evidence="3">YcaO-related McrA-glycine thioamidation protein</fullName>
    </submittedName>
</protein>
<dbReference type="EMBL" id="DQUI01000062">
    <property type="protein sequence ID" value="HIP84489.1"/>
    <property type="molecule type" value="Genomic_DNA"/>
</dbReference>
<evidence type="ECO:0000313" key="3">
    <source>
        <dbReference type="EMBL" id="HIP91062.1"/>
    </source>
</evidence>
<dbReference type="Pfam" id="PF02624">
    <property type="entry name" value="YcaO"/>
    <property type="match status" value="1"/>
</dbReference>